<sequence>MHLPDHDLPSDSPRQRTADGRRWRRAFNLALAAVLVLVAVFSAQGAFDVRAWAVQPGDLSNWRGLLAAPLLHGSFEHLAANAIAVLTLGTLAGGLYPRALVRALPFAWLGSGLAAWGLGDAGSYHLGASGVTYGLMFLLLGLGLLRRDRPAVAAAMIAFLLYGGMVLGVLPREAGVSWQSHLGGALGGLIAAALWRRADPALPRRRYSWEVEEEAASEITQADRDEFERPRPDDVPVLWQRDTRRGEVVPFRRPPHD</sequence>
<feature type="transmembrane region" description="Helical" evidence="5">
    <location>
        <begin position="152"/>
        <end position="170"/>
    </location>
</feature>
<evidence type="ECO:0000256" key="5">
    <source>
        <dbReference type="SAM" id="Phobius"/>
    </source>
</evidence>
<name>A0A918W8T3_9GAMM</name>
<feature type="transmembrane region" description="Helical" evidence="5">
    <location>
        <begin position="124"/>
        <end position="145"/>
    </location>
</feature>
<feature type="transmembrane region" description="Helical" evidence="5">
    <location>
        <begin position="99"/>
        <end position="118"/>
    </location>
</feature>
<dbReference type="PANTHER" id="PTHR43731">
    <property type="entry name" value="RHOMBOID PROTEASE"/>
    <property type="match status" value="1"/>
</dbReference>
<keyword evidence="4 5" id="KW-0472">Membrane</keyword>
<dbReference type="PANTHER" id="PTHR43731:SF9">
    <property type="entry name" value="SLR1461 PROTEIN"/>
    <property type="match status" value="1"/>
</dbReference>
<feature type="transmembrane region" description="Helical" evidence="5">
    <location>
        <begin position="176"/>
        <end position="195"/>
    </location>
</feature>
<evidence type="ECO:0000256" key="2">
    <source>
        <dbReference type="ARBA" id="ARBA00022692"/>
    </source>
</evidence>
<gene>
    <name evidence="7" type="ORF">GCM10007067_26410</name>
</gene>
<evidence type="ECO:0000313" key="8">
    <source>
        <dbReference type="Proteomes" id="UP000646426"/>
    </source>
</evidence>
<dbReference type="InterPro" id="IPR050925">
    <property type="entry name" value="Rhomboid_protease_S54"/>
</dbReference>
<feature type="domain" description="Peptidase S54 rhomboid" evidence="6">
    <location>
        <begin position="62"/>
        <end position="195"/>
    </location>
</feature>
<keyword evidence="8" id="KW-1185">Reference proteome</keyword>
<organism evidence="7 8">
    <name type="scientific">Cognatilysobacter bugurensis</name>
    <dbReference type="NCBI Taxonomy" id="543356"/>
    <lineage>
        <taxon>Bacteria</taxon>
        <taxon>Pseudomonadati</taxon>
        <taxon>Pseudomonadota</taxon>
        <taxon>Gammaproteobacteria</taxon>
        <taxon>Lysobacterales</taxon>
        <taxon>Lysobacteraceae</taxon>
        <taxon>Cognatilysobacter</taxon>
    </lineage>
</organism>
<protein>
    <recommendedName>
        <fullName evidence="6">Peptidase S54 rhomboid domain-containing protein</fullName>
    </recommendedName>
</protein>
<accession>A0A918W8T3</accession>
<evidence type="ECO:0000313" key="7">
    <source>
        <dbReference type="EMBL" id="GHA87241.1"/>
    </source>
</evidence>
<keyword evidence="3 5" id="KW-1133">Transmembrane helix</keyword>
<dbReference type="SUPFAM" id="SSF144091">
    <property type="entry name" value="Rhomboid-like"/>
    <property type="match status" value="1"/>
</dbReference>
<evidence type="ECO:0000259" key="6">
    <source>
        <dbReference type="Pfam" id="PF01694"/>
    </source>
</evidence>
<proteinExistence type="predicted"/>
<dbReference type="GO" id="GO:0004252">
    <property type="term" value="F:serine-type endopeptidase activity"/>
    <property type="evidence" value="ECO:0007669"/>
    <property type="project" value="InterPro"/>
</dbReference>
<evidence type="ECO:0000256" key="4">
    <source>
        <dbReference type="ARBA" id="ARBA00023136"/>
    </source>
</evidence>
<dbReference type="AlphaFoldDB" id="A0A918W8T3"/>
<reference evidence="7" key="2">
    <citation type="submission" date="2020-09" db="EMBL/GenBank/DDBJ databases">
        <authorList>
            <person name="Sun Q."/>
            <person name="Kim S."/>
        </authorList>
    </citation>
    <scope>NUCLEOTIDE SEQUENCE</scope>
    <source>
        <strain evidence="7">KCTC 23077</strain>
    </source>
</reference>
<dbReference type="Pfam" id="PF01694">
    <property type="entry name" value="Rhomboid"/>
    <property type="match status" value="1"/>
</dbReference>
<dbReference type="InterPro" id="IPR022764">
    <property type="entry name" value="Peptidase_S54_rhomboid_dom"/>
</dbReference>
<keyword evidence="2 5" id="KW-0812">Transmembrane</keyword>
<feature type="transmembrane region" description="Helical" evidence="5">
    <location>
        <begin position="26"/>
        <end position="47"/>
    </location>
</feature>
<dbReference type="RefSeq" id="WP_189457412.1">
    <property type="nucleotide sequence ID" value="NZ_BMYD01000005.1"/>
</dbReference>
<dbReference type="Gene3D" id="1.20.1540.10">
    <property type="entry name" value="Rhomboid-like"/>
    <property type="match status" value="1"/>
</dbReference>
<dbReference type="Proteomes" id="UP000646426">
    <property type="component" value="Unassembled WGS sequence"/>
</dbReference>
<evidence type="ECO:0000256" key="3">
    <source>
        <dbReference type="ARBA" id="ARBA00022989"/>
    </source>
</evidence>
<dbReference type="EMBL" id="BMYD01000005">
    <property type="protein sequence ID" value="GHA87241.1"/>
    <property type="molecule type" value="Genomic_DNA"/>
</dbReference>
<comment type="subcellular location">
    <subcellularLocation>
        <location evidence="1">Membrane</location>
        <topology evidence="1">Multi-pass membrane protein</topology>
    </subcellularLocation>
</comment>
<evidence type="ECO:0000256" key="1">
    <source>
        <dbReference type="ARBA" id="ARBA00004141"/>
    </source>
</evidence>
<reference evidence="7" key="1">
    <citation type="journal article" date="2014" name="Int. J. Syst. Evol. Microbiol.">
        <title>Complete genome sequence of Corynebacterium casei LMG S-19264T (=DSM 44701T), isolated from a smear-ripened cheese.</title>
        <authorList>
            <consortium name="US DOE Joint Genome Institute (JGI-PGF)"/>
            <person name="Walter F."/>
            <person name="Albersmeier A."/>
            <person name="Kalinowski J."/>
            <person name="Ruckert C."/>
        </authorList>
    </citation>
    <scope>NUCLEOTIDE SEQUENCE</scope>
    <source>
        <strain evidence="7">KCTC 23077</strain>
    </source>
</reference>
<dbReference type="GO" id="GO:0016020">
    <property type="term" value="C:membrane"/>
    <property type="evidence" value="ECO:0007669"/>
    <property type="project" value="UniProtKB-SubCell"/>
</dbReference>
<dbReference type="InterPro" id="IPR035952">
    <property type="entry name" value="Rhomboid-like_sf"/>
</dbReference>
<feature type="transmembrane region" description="Helical" evidence="5">
    <location>
        <begin position="67"/>
        <end position="92"/>
    </location>
</feature>
<comment type="caution">
    <text evidence="7">The sequence shown here is derived from an EMBL/GenBank/DDBJ whole genome shotgun (WGS) entry which is preliminary data.</text>
</comment>